<name>A0A0C1M4W3_9LACO</name>
<evidence type="ECO:0000256" key="1">
    <source>
        <dbReference type="ARBA" id="ARBA00022741"/>
    </source>
</evidence>
<dbReference type="AlphaFoldDB" id="A0A0C1M4W3"/>
<dbReference type="PATRIC" id="fig|1614.7.peg.1033"/>
<protein>
    <recommendedName>
        <fullName evidence="3">[Citrate [pro-3S]-lyase] ligase</fullName>
        <ecNumber evidence="3">6.2.1.22</ecNumber>
    </recommendedName>
</protein>
<dbReference type="EMBL" id="JOJZ01000021">
    <property type="protein sequence ID" value="KID41244.1"/>
    <property type="molecule type" value="Genomic_DNA"/>
</dbReference>
<dbReference type="InterPro" id="IPR014729">
    <property type="entry name" value="Rossmann-like_a/b/a_fold"/>
</dbReference>
<keyword evidence="6" id="KW-1185">Reference proteome</keyword>
<dbReference type="OrthoDB" id="9779753at2"/>
<dbReference type="InterPro" id="IPR005216">
    <property type="entry name" value="Citrate_lyase_ligase"/>
</dbReference>
<dbReference type="InterPro" id="IPR004821">
    <property type="entry name" value="Cyt_trans-like"/>
</dbReference>
<sequence>MDIVTREINLDVPDQFEQWKTFLELLGIANFSGDEIDPLDYTIGLFDGDQLVGTGSYSGNILKYIGVSHQHSEDGVYFNKVVSNLLTNLGQHGVFHVFVFTKPMYAKSFEHVGFKELVQSDDAAFLETGDYSITDYLESLPKVNKSENNAGIVMNANPFTDGHRYLIEQASQASDNVYVFVVSTDKSLFTSSERLNLVKAGVSDLKNVMVVPGGDYLVSYATFPSYFLKAQADKVRYQTTIDALIFKDWIAKHLGINVRFLGTEPNSKTTAIYNQILEKILPPQVEVKVIKRDQNDGKVISARTVRQAIKDNQISSIKNIVPKTTYQFIVDHKDDLQERIKKGMKISGN</sequence>
<keyword evidence="3 5" id="KW-0436">Ligase</keyword>
<comment type="caution">
    <text evidence="5">The sequence shown here is derived from an EMBL/GenBank/DDBJ whole genome shotgun (WGS) entry which is preliminary data.</text>
</comment>
<dbReference type="InterPro" id="IPR013166">
    <property type="entry name" value="Citrate_lyase_ligase_C"/>
</dbReference>
<proteinExistence type="predicted"/>
<keyword evidence="1 3" id="KW-0547">Nucleotide-binding</keyword>
<dbReference type="NCBIfam" id="TIGR00125">
    <property type="entry name" value="cyt_tran_rel"/>
    <property type="match status" value="1"/>
</dbReference>
<accession>A0A0C1M4W3</accession>
<dbReference type="GO" id="GO:0005524">
    <property type="term" value="F:ATP binding"/>
    <property type="evidence" value="ECO:0007669"/>
    <property type="project" value="UniProtKB-UniRule"/>
</dbReference>
<evidence type="ECO:0000256" key="3">
    <source>
        <dbReference type="PIRNR" id="PIRNR005751"/>
    </source>
</evidence>
<dbReference type="GO" id="GO:0008771">
    <property type="term" value="F:[citrate (pro-3S)-lyase] ligase activity"/>
    <property type="evidence" value="ECO:0007669"/>
    <property type="project" value="UniProtKB-EC"/>
</dbReference>
<evidence type="ECO:0000259" key="4">
    <source>
        <dbReference type="SMART" id="SM00764"/>
    </source>
</evidence>
<keyword evidence="2 3" id="KW-0067">ATP-binding</keyword>
<reference evidence="5 6" key="1">
    <citation type="submission" date="2014-06" db="EMBL/GenBank/DDBJ databases">
        <title>Functional and comparative genomic analyses of the Drosophila gut microbiota identify candidate symbiosis factors.</title>
        <authorList>
            <person name="Newell P.D."/>
            <person name="Chaston J.M."/>
            <person name="Douglas A.E."/>
        </authorList>
    </citation>
    <scope>NUCLEOTIDE SEQUENCE [LARGE SCALE GENOMIC DNA]</scope>
    <source>
        <strain evidence="5 6">DmCS_002</strain>
    </source>
</reference>
<comment type="catalytic activity">
    <reaction evidence="3">
        <text>holo-[citrate lyase ACP] + acetate + ATP = acetyl-[citrate lyase ACP] + AMP + diphosphate</text>
        <dbReference type="Rhea" id="RHEA:23788"/>
        <dbReference type="Rhea" id="RHEA-COMP:10158"/>
        <dbReference type="Rhea" id="RHEA-COMP:13710"/>
        <dbReference type="ChEBI" id="CHEBI:30089"/>
        <dbReference type="ChEBI" id="CHEBI:30616"/>
        <dbReference type="ChEBI" id="CHEBI:33019"/>
        <dbReference type="ChEBI" id="CHEBI:82683"/>
        <dbReference type="ChEBI" id="CHEBI:137976"/>
        <dbReference type="ChEBI" id="CHEBI:456215"/>
        <dbReference type="EC" id="6.2.1.22"/>
    </reaction>
</comment>
<comment type="function">
    <text evidence="3">Acetylation of prosthetic group (2-(5''-phosphoribosyl)-3'-dephosphocoenzyme-A) of the gamma subunit of citrate lyase.</text>
</comment>
<dbReference type="PIRSF" id="PIRSF005751">
    <property type="entry name" value="Acet_citr_lig"/>
    <property type="match status" value="1"/>
</dbReference>
<dbReference type="GO" id="GO:0016829">
    <property type="term" value="F:lyase activity"/>
    <property type="evidence" value="ECO:0007669"/>
    <property type="project" value="UniProtKB-KW"/>
</dbReference>
<evidence type="ECO:0000313" key="5">
    <source>
        <dbReference type="EMBL" id="KID41244.1"/>
    </source>
</evidence>
<evidence type="ECO:0000256" key="2">
    <source>
        <dbReference type="ARBA" id="ARBA00022840"/>
    </source>
</evidence>
<organism evidence="5 6">
    <name type="scientific">Fructilactobacillus fructivorans</name>
    <dbReference type="NCBI Taxonomy" id="1614"/>
    <lineage>
        <taxon>Bacteria</taxon>
        <taxon>Bacillati</taxon>
        <taxon>Bacillota</taxon>
        <taxon>Bacilli</taxon>
        <taxon>Lactobacillales</taxon>
        <taxon>Lactobacillaceae</taxon>
        <taxon>Fructilactobacillus</taxon>
    </lineage>
</organism>
<dbReference type="SUPFAM" id="SSF52374">
    <property type="entry name" value="Nucleotidylyl transferase"/>
    <property type="match status" value="1"/>
</dbReference>
<dbReference type="GeneID" id="74913750"/>
<dbReference type="RefSeq" id="WP_039144839.1">
    <property type="nucleotide sequence ID" value="NZ_JOJZ01000021.1"/>
</dbReference>
<dbReference type="NCBIfam" id="TIGR00124">
    <property type="entry name" value="cit_ly_ligase"/>
    <property type="match status" value="1"/>
</dbReference>
<dbReference type="PANTHER" id="PTHR40599">
    <property type="entry name" value="[CITRATE [PRO-3S]-LYASE] LIGASE"/>
    <property type="match status" value="1"/>
</dbReference>
<dbReference type="Pfam" id="PF08218">
    <property type="entry name" value="Citrate_ly_lig"/>
    <property type="match status" value="1"/>
</dbReference>
<keyword evidence="5" id="KW-0456">Lyase</keyword>
<dbReference type="Proteomes" id="UP000031397">
    <property type="component" value="Unassembled WGS sequence"/>
</dbReference>
<dbReference type="SMART" id="SM00764">
    <property type="entry name" value="Citrate_ly_lig"/>
    <property type="match status" value="1"/>
</dbReference>
<dbReference type="PANTHER" id="PTHR40599:SF1">
    <property type="entry name" value="[CITRATE [PRO-3S]-LYASE] LIGASE"/>
    <property type="match status" value="1"/>
</dbReference>
<gene>
    <name evidence="5" type="ORF">LfDm3_1089</name>
</gene>
<dbReference type="Gene3D" id="3.40.50.620">
    <property type="entry name" value="HUPs"/>
    <property type="match status" value="1"/>
</dbReference>
<evidence type="ECO:0000313" key="6">
    <source>
        <dbReference type="Proteomes" id="UP000031397"/>
    </source>
</evidence>
<dbReference type="EC" id="6.2.1.22" evidence="3"/>
<feature type="domain" description="Citrate lyase ligase C-terminal" evidence="4">
    <location>
        <begin position="149"/>
        <end position="329"/>
    </location>
</feature>